<evidence type="ECO:0000256" key="6">
    <source>
        <dbReference type="ARBA" id="ARBA00022692"/>
    </source>
</evidence>
<keyword evidence="5 12" id="KW-0138">CF(0)</keyword>
<keyword evidence="11 12" id="KW-0066">ATP synthesis</keyword>
<evidence type="ECO:0000256" key="11">
    <source>
        <dbReference type="ARBA" id="ARBA00023310"/>
    </source>
</evidence>
<dbReference type="PANTHER" id="PTHR42823:SF3">
    <property type="entry name" value="ATP SYNTHASE SUBUNIT A, CHLOROPLASTIC"/>
    <property type="match status" value="1"/>
</dbReference>
<evidence type="ECO:0000256" key="10">
    <source>
        <dbReference type="ARBA" id="ARBA00023136"/>
    </source>
</evidence>
<keyword evidence="10 12" id="KW-0472">Membrane</keyword>
<dbReference type="OrthoDB" id="9789241at2"/>
<evidence type="ECO:0000313" key="14">
    <source>
        <dbReference type="EMBL" id="VFP83917.1"/>
    </source>
</evidence>
<accession>A0A451DC39</accession>
<evidence type="ECO:0000256" key="4">
    <source>
        <dbReference type="ARBA" id="ARBA00022475"/>
    </source>
</evidence>
<evidence type="ECO:0000256" key="9">
    <source>
        <dbReference type="ARBA" id="ARBA00023065"/>
    </source>
</evidence>
<dbReference type="InterPro" id="IPR035908">
    <property type="entry name" value="F0_ATP_A_sf"/>
</dbReference>
<dbReference type="FunFam" id="1.20.120.220:FF:000002">
    <property type="entry name" value="ATP synthase subunit a"/>
    <property type="match status" value="1"/>
</dbReference>
<dbReference type="PANTHER" id="PTHR42823">
    <property type="entry name" value="ATP SYNTHASE SUBUNIT A, CHLOROPLASTIC"/>
    <property type="match status" value="1"/>
</dbReference>
<keyword evidence="6 12" id="KW-0812">Transmembrane</keyword>
<dbReference type="HAMAP" id="MF_01393">
    <property type="entry name" value="ATP_synth_a_bact"/>
    <property type="match status" value="1"/>
</dbReference>
<comment type="similarity">
    <text evidence="2 12 13">Belongs to the ATPase A chain family.</text>
</comment>
<dbReference type="InterPro" id="IPR023011">
    <property type="entry name" value="ATP_synth_F0_asu_AS"/>
</dbReference>
<organism evidence="14 15">
    <name type="scientific">Candidatus Erwinia haradaeae</name>
    <dbReference type="NCBI Taxonomy" id="1922217"/>
    <lineage>
        <taxon>Bacteria</taxon>
        <taxon>Pseudomonadati</taxon>
        <taxon>Pseudomonadota</taxon>
        <taxon>Gammaproteobacteria</taxon>
        <taxon>Enterobacterales</taxon>
        <taxon>Erwiniaceae</taxon>
        <taxon>Erwinia</taxon>
    </lineage>
</organism>
<dbReference type="STRING" id="1922217.GCA_900143135_00027"/>
<dbReference type="AlphaFoldDB" id="A0A451DC39"/>
<feature type="transmembrane region" description="Helical" evidence="12">
    <location>
        <begin position="40"/>
        <end position="62"/>
    </location>
</feature>
<dbReference type="Proteomes" id="UP000294418">
    <property type="component" value="Chromosome"/>
</dbReference>
<feature type="transmembrane region" description="Helical" evidence="12">
    <location>
        <begin position="150"/>
        <end position="169"/>
    </location>
</feature>
<dbReference type="SUPFAM" id="SSF81336">
    <property type="entry name" value="F1F0 ATP synthase subunit A"/>
    <property type="match status" value="1"/>
</dbReference>
<dbReference type="GO" id="GO:0042777">
    <property type="term" value="P:proton motive force-driven plasma membrane ATP synthesis"/>
    <property type="evidence" value="ECO:0007669"/>
    <property type="project" value="TreeGrafter"/>
</dbReference>
<dbReference type="RefSeq" id="WP_157989490.1">
    <property type="nucleotide sequence ID" value="NZ_LR217720.1"/>
</dbReference>
<comment type="subcellular location">
    <subcellularLocation>
        <location evidence="12 13">Cell membrane</location>
        <topology evidence="12 13">Multi-pass membrane protein</topology>
    </subcellularLocation>
    <subcellularLocation>
        <location evidence="1">Membrane</location>
        <topology evidence="1">Multi-pass membrane protein</topology>
    </subcellularLocation>
</comment>
<reference evidence="14 15" key="1">
    <citation type="submission" date="2019-02" db="EMBL/GenBank/DDBJ databases">
        <authorList>
            <person name="Manzano-Marin A."/>
            <person name="Manzano-Marin A."/>
        </authorList>
    </citation>
    <scope>NUCLEOTIDE SEQUENCE [LARGE SCALE GENOMIC DNA]</scope>
    <source>
        <strain evidence="14 15">ErCilaricifoliae</strain>
    </source>
</reference>
<gene>
    <name evidence="12 14" type="primary">atpB</name>
    <name evidence="14" type="ORF">ERCILAFE3058_030</name>
</gene>
<proteinExistence type="inferred from homology"/>
<keyword evidence="3 12" id="KW-0813">Transport</keyword>
<dbReference type="NCBIfam" id="NF004477">
    <property type="entry name" value="PRK05815.1-1"/>
    <property type="match status" value="1"/>
</dbReference>
<feature type="transmembrane region" description="Helical" evidence="12">
    <location>
        <begin position="102"/>
        <end position="120"/>
    </location>
</feature>
<evidence type="ECO:0000256" key="2">
    <source>
        <dbReference type="ARBA" id="ARBA00006810"/>
    </source>
</evidence>
<keyword evidence="4 12" id="KW-1003">Cell membrane</keyword>
<keyword evidence="8 12" id="KW-1133">Transmembrane helix</keyword>
<dbReference type="InterPro" id="IPR045082">
    <property type="entry name" value="ATP_syn_F0_a_bact/chloroplast"/>
</dbReference>
<evidence type="ECO:0000256" key="5">
    <source>
        <dbReference type="ARBA" id="ARBA00022547"/>
    </source>
</evidence>
<comment type="function">
    <text evidence="12 13">Key component of the proton channel; it plays a direct role in the translocation of protons across the membrane.</text>
</comment>
<sequence length="274" mass="30886">MAVVGDVLSPKVYIGHHLNNLQLNLRTFTLVTKDDTPGNFWILNIDSIFFSVVLGCIFLAIFRIVAKSATSGVPNTLQTMVELVISFTDQNVRDIYHGSSKIIAPLALTIFVWVFLMNMMDILPIDLLPYIGEHCFLSLPALRVVPSADVNITLSMSLGVFILILFYSIKIKGFRGFSKELMLQPFKHPIFIPLNLLLEGVSLLSKPISLGLRLFGNMYAGELIFILIAGLLPWWSQWLLNVPWAIFHILIIFLQAFLFMVLTIVYLSMASEEH</sequence>
<dbReference type="GO" id="GO:0005886">
    <property type="term" value="C:plasma membrane"/>
    <property type="evidence" value="ECO:0007669"/>
    <property type="project" value="UniProtKB-SubCell"/>
</dbReference>
<dbReference type="EMBL" id="LR217720">
    <property type="protein sequence ID" value="VFP83917.1"/>
    <property type="molecule type" value="Genomic_DNA"/>
</dbReference>
<dbReference type="InterPro" id="IPR000568">
    <property type="entry name" value="ATP_synth_F0_asu"/>
</dbReference>
<dbReference type="GO" id="GO:0045259">
    <property type="term" value="C:proton-transporting ATP synthase complex"/>
    <property type="evidence" value="ECO:0007669"/>
    <property type="project" value="UniProtKB-KW"/>
</dbReference>
<feature type="transmembrane region" description="Helical" evidence="12">
    <location>
        <begin position="214"/>
        <end position="236"/>
    </location>
</feature>
<dbReference type="Pfam" id="PF00119">
    <property type="entry name" value="ATP-synt_A"/>
    <property type="match status" value="1"/>
</dbReference>
<protein>
    <recommendedName>
        <fullName evidence="12 13">ATP synthase subunit a</fullName>
    </recommendedName>
    <alternativeName>
        <fullName evidence="12">ATP synthase F0 sector subunit a</fullName>
    </alternativeName>
    <alternativeName>
        <fullName evidence="12">F-ATPase subunit 6</fullName>
    </alternativeName>
</protein>
<dbReference type="PROSITE" id="PS00449">
    <property type="entry name" value="ATPASE_A"/>
    <property type="match status" value="1"/>
</dbReference>
<evidence type="ECO:0000256" key="3">
    <source>
        <dbReference type="ARBA" id="ARBA00022448"/>
    </source>
</evidence>
<keyword evidence="7 12" id="KW-0375">Hydrogen ion transport</keyword>
<name>A0A451DC39_9GAMM</name>
<dbReference type="Gene3D" id="1.20.120.220">
    <property type="entry name" value="ATP synthase, F0 complex, subunit A"/>
    <property type="match status" value="1"/>
</dbReference>
<evidence type="ECO:0000256" key="12">
    <source>
        <dbReference type="HAMAP-Rule" id="MF_01393"/>
    </source>
</evidence>
<evidence type="ECO:0000313" key="15">
    <source>
        <dbReference type="Proteomes" id="UP000294418"/>
    </source>
</evidence>
<dbReference type="NCBIfam" id="TIGR01131">
    <property type="entry name" value="ATP_synt_6_or_A"/>
    <property type="match status" value="1"/>
</dbReference>
<keyword evidence="9 12" id="KW-0406">Ion transport</keyword>
<evidence type="ECO:0000256" key="7">
    <source>
        <dbReference type="ARBA" id="ARBA00022781"/>
    </source>
</evidence>
<evidence type="ECO:0000256" key="1">
    <source>
        <dbReference type="ARBA" id="ARBA00004141"/>
    </source>
</evidence>
<evidence type="ECO:0000256" key="13">
    <source>
        <dbReference type="RuleBase" id="RU000483"/>
    </source>
</evidence>
<evidence type="ECO:0000256" key="8">
    <source>
        <dbReference type="ARBA" id="ARBA00022989"/>
    </source>
</evidence>
<dbReference type="CDD" id="cd00310">
    <property type="entry name" value="ATP-synt_Fo_a_6"/>
    <property type="match status" value="1"/>
</dbReference>
<dbReference type="GO" id="GO:0046933">
    <property type="term" value="F:proton-transporting ATP synthase activity, rotational mechanism"/>
    <property type="evidence" value="ECO:0007669"/>
    <property type="project" value="UniProtKB-UniRule"/>
</dbReference>
<feature type="transmembrane region" description="Helical" evidence="12">
    <location>
        <begin position="242"/>
        <end position="267"/>
    </location>
</feature>